<dbReference type="EC" id="2.7.11.1" evidence="8"/>
<dbReference type="Pfam" id="PF00069">
    <property type="entry name" value="Pkinase"/>
    <property type="match status" value="1"/>
</dbReference>
<dbReference type="Proteomes" id="UP001476247">
    <property type="component" value="Unassembled WGS sequence"/>
</dbReference>
<evidence type="ECO:0000256" key="2">
    <source>
        <dbReference type="ARBA" id="ARBA00022679"/>
    </source>
</evidence>
<keyword evidence="4 8" id="KW-0418">Kinase</keyword>
<dbReference type="Gene3D" id="1.10.510.10">
    <property type="entry name" value="Transferase(Phosphotransferase) domain 1"/>
    <property type="match status" value="1"/>
</dbReference>
<evidence type="ECO:0000256" key="3">
    <source>
        <dbReference type="ARBA" id="ARBA00022741"/>
    </source>
</evidence>
<reference evidence="10 11" key="1">
    <citation type="submission" date="2024-04" db="EMBL/GenBank/DDBJ databases">
        <title>genome sequences of Mucor flavus KT1a and Helicostylum pulchrum KT1b strains isolation_sourced from the surface of a dry-aged beef.</title>
        <authorList>
            <person name="Toyotome T."/>
            <person name="Hosono M."/>
            <person name="Torimaru M."/>
            <person name="Fukuda K."/>
            <person name="Mikami N."/>
        </authorList>
    </citation>
    <scope>NUCLEOTIDE SEQUENCE [LARGE SCALE GENOMIC DNA]</scope>
    <source>
        <strain evidence="10 11">KT1b</strain>
    </source>
</reference>
<dbReference type="PROSITE" id="PS50011">
    <property type="entry name" value="PROTEIN_KINASE_DOM"/>
    <property type="match status" value="1"/>
</dbReference>
<dbReference type="PANTHER" id="PTHR24350">
    <property type="entry name" value="SERINE/THREONINE-PROTEIN KINASE IAL-RELATED"/>
    <property type="match status" value="1"/>
</dbReference>
<dbReference type="InterPro" id="IPR000719">
    <property type="entry name" value="Prot_kinase_dom"/>
</dbReference>
<keyword evidence="2 8" id="KW-0808">Transferase</keyword>
<evidence type="ECO:0000256" key="5">
    <source>
        <dbReference type="ARBA" id="ARBA00022840"/>
    </source>
</evidence>
<name>A0ABP9YI16_9FUNG</name>
<dbReference type="InterPro" id="IPR017441">
    <property type="entry name" value="Protein_kinase_ATP_BS"/>
</dbReference>
<feature type="binding site" evidence="6">
    <location>
        <position position="146"/>
    </location>
    <ligand>
        <name>ATP</name>
        <dbReference type="ChEBI" id="CHEBI:30616"/>
    </ligand>
</feature>
<evidence type="ECO:0000259" key="9">
    <source>
        <dbReference type="PROSITE" id="PS50011"/>
    </source>
</evidence>
<dbReference type="InterPro" id="IPR008271">
    <property type="entry name" value="Ser/Thr_kinase_AS"/>
</dbReference>
<comment type="caution">
    <text evidence="10">The sequence shown here is derived from an EMBL/GenBank/DDBJ whole genome shotgun (WGS) entry which is preliminary data.</text>
</comment>
<feature type="domain" description="Protein kinase" evidence="9">
    <location>
        <begin position="117"/>
        <end position="371"/>
    </location>
</feature>
<evidence type="ECO:0000313" key="11">
    <source>
        <dbReference type="Proteomes" id="UP001476247"/>
    </source>
</evidence>
<protein>
    <recommendedName>
        <fullName evidence="8">Aurora kinase</fullName>
        <ecNumber evidence="8">2.7.11.1</ecNumber>
    </recommendedName>
</protein>
<evidence type="ECO:0000256" key="7">
    <source>
        <dbReference type="RuleBase" id="RU000304"/>
    </source>
</evidence>
<sequence>MPKEIFKSPVRRPNTNPITAPLSEYVDYTPRRDLTAQDLDHNPNSISYAKERRTQYYQQMALESEDALADVNYMDSPVVRRHYGIDYSPPNYFDNKMRQALDQDFLSRKKSWNIKDFSVEEYLGGGKFGLVWRAVERRTNKTVAIKILKKEEVQAANVVSFLKREIEIQVHLDHPHIVRLYGYFHDDDRVYLVMEYCGTSDLYSALVEKKRFTEAEVVRYILQLTDAVKYMHNIGVIHRDIKLENILVNKNNMLKIADFGWSVFDPKPRRNTFCGTLDYLPPEMIQNEPHSNSVDMWALGVLVYEMLAGYPPFSTTDQAENPQRTYERITKVNLVFDTNMSSGAKSFISKLLVKDPLKRMKASHIESDPWIVSTK</sequence>
<dbReference type="SUPFAM" id="SSF56112">
    <property type="entry name" value="Protein kinase-like (PK-like)"/>
    <property type="match status" value="1"/>
</dbReference>
<keyword evidence="1 7" id="KW-0723">Serine/threonine-protein kinase</keyword>
<evidence type="ECO:0000256" key="8">
    <source>
        <dbReference type="RuleBase" id="RU367134"/>
    </source>
</evidence>
<dbReference type="PROSITE" id="PS00107">
    <property type="entry name" value="PROTEIN_KINASE_ATP"/>
    <property type="match status" value="1"/>
</dbReference>
<evidence type="ECO:0000313" key="10">
    <source>
        <dbReference type="EMBL" id="GAA5806392.1"/>
    </source>
</evidence>
<evidence type="ECO:0000256" key="1">
    <source>
        <dbReference type="ARBA" id="ARBA00022527"/>
    </source>
</evidence>
<evidence type="ECO:0000256" key="6">
    <source>
        <dbReference type="PROSITE-ProRule" id="PRU10141"/>
    </source>
</evidence>
<dbReference type="CDD" id="cd14007">
    <property type="entry name" value="STKc_Aurora"/>
    <property type="match status" value="1"/>
</dbReference>
<organism evidence="10 11">
    <name type="scientific">Helicostylum pulchrum</name>
    <dbReference type="NCBI Taxonomy" id="562976"/>
    <lineage>
        <taxon>Eukaryota</taxon>
        <taxon>Fungi</taxon>
        <taxon>Fungi incertae sedis</taxon>
        <taxon>Mucoromycota</taxon>
        <taxon>Mucoromycotina</taxon>
        <taxon>Mucoromycetes</taxon>
        <taxon>Mucorales</taxon>
        <taxon>Mucorineae</taxon>
        <taxon>Mucoraceae</taxon>
        <taxon>Helicostylum</taxon>
    </lineage>
</organism>
<keyword evidence="5 6" id="KW-0067">ATP-binding</keyword>
<dbReference type="InterPro" id="IPR011009">
    <property type="entry name" value="Kinase-like_dom_sf"/>
</dbReference>
<keyword evidence="3 6" id="KW-0547">Nucleotide-binding</keyword>
<evidence type="ECO:0000256" key="4">
    <source>
        <dbReference type="ARBA" id="ARBA00022777"/>
    </source>
</evidence>
<accession>A0ABP9YI16</accession>
<proteinExistence type="inferred from homology"/>
<comment type="catalytic activity">
    <reaction evidence="8">
        <text>L-threonyl-[protein] + ATP = O-phospho-L-threonyl-[protein] + ADP + H(+)</text>
        <dbReference type="Rhea" id="RHEA:46608"/>
        <dbReference type="Rhea" id="RHEA-COMP:11060"/>
        <dbReference type="Rhea" id="RHEA-COMP:11605"/>
        <dbReference type="ChEBI" id="CHEBI:15378"/>
        <dbReference type="ChEBI" id="CHEBI:30013"/>
        <dbReference type="ChEBI" id="CHEBI:30616"/>
        <dbReference type="ChEBI" id="CHEBI:61977"/>
        <dbReference type="ChEBI" id="CHEBI:456216"/>
        <dbReference type="EC" id="2.7.11.1"/>
    </reaction>
</comment>
<dbReference type="EMBL" id="BAABUJ010000064">
    <property type="protein sequence ID" value="GAA5806392.1"/>
    <property type="molecule type" value="Genomic_DNA"/>
</dbReference>
<dbReference type="InterPro" id="IPR030616">
    <property type="entry name" value="Aur-like"/>
</dbReference>
<gene>
    <name evidence="10" type="ORF">HPULCUR_011926</name>
</gene>
<keyword evidence="11" id="KW-1185">Reference proteome</keyword>
<dbReference type="SMART" id="SM00220">
    <property type="entry name" value="S_TKc"/>
    <property type="match status" value="1"/>
</dbReference>
<comment type="catalytic activity">
    <reaction evidence="8">
        <text>L-seryl-[protein] + ATP = O-phospho-L-seryl-[protein] + ADP + H(+)</text>
        <dbReference type="Rhea" id="RHEA:17989"/>
        <dbReference type="Rhea" id="RHEA-COMP:9863"/>
        <dbReference type="Rhea" id="RHEA-COMP:11604"/>
        <dbReference type="ChEBI" id="CHEBI:15378"/>
        <dbReference type="ChEBI" id="CHEBI:29999"/>
        <dbReference type="ChEBI" id="CHEBI:30616"/>
        <dbReference type="ChEBI" id="CHEBI:83421"/>
        <dbReference type="ChEBI" id="CHEBI:456216"/>
        <dbReference type="EC" id="2.7.11.1"/>
    </reaction>
</comment>
<comment type="similarity">
    <text evidence="8">Belongs to the protein kinase superfamily. Ser/Thr protein kinase family. Aurora subfamily.</text>
</comment>
<dbReference type="PROSITE" id="PS00108">
    <property type="entry name" value="PROTEIN_KINASE_ST"/>
    <property type="match status" value="1"/>
</dbReference>